<dbReference type="EMBL" id="HG722468">
    <property type="protein sequence ID" value="CDJ62465.1"/>
    <property type="molecule type" value="Genomic_DNA"/>
</dbReference>
<accession>U6MLC7</accession>
<keyword evidence="2" id="KW-1185">Reference proteome</keyword>
<sequence>MNAFLFIFVSKKEIPAAEGAERLPRVARRTWAELAACWRVFFARSSSLQQQQQQQQQQHNGDPPFRRCFLGN</sequence>
<reference evidence="1" key="2">
    <citation type="submission" date="2013-10" db="EMBL/GenBank/DDBJ databases">
        <authorList>
            <person name="Aslett M."/>
        </authorList>
    </citation>
    <scope>NUCLEOTIDE SEQUENCE [LARGE SCALE GENOMIC DNA]</scope>
    <source>
        <strain evidence="1">Houghton</strain>
    </source>
</reference>
<evidence type="ECO:0000313" key="1">
    <source>
        <dbReference type="EMBL" id="CDJ62465.1"/>
    </source>
</evidence>
<dbReference type="AlphaFoldDB" id="U6MLC7"/>
<reference evidence="1" key="1">
    <citation type="submission" date="2013-10" db="EMBL/GenBank/DDBJ databases">
        <title>Genomic analysis of the causative agents of coccidiosis in chickens.</title>
        <authorList>
            <person name="Reid A.J."/>
            <person name="Blake D."/>
            <person name="Billington K."/>
            <person name="Browne H."/>
            <person name="Dunn M."/>
            <person name="Hung S."/>
            <person name="Kawahara F."/>
            <person name="Miranda-Saavedra D."/>
            <person name="Mourier T."/>
            <person name="Nagra H."/>
            <person name="Otto T.D."/>
            <person name="Rawlings N."/>
            <person name="Sanchez A."/>
            <person name="Sanders M."/>
            <person name="Subramaniam C."/>
            <person name="Tay Y."/>
            <person name="Dear P."/>
            <person name="Doerig C."/>
            <person name="Gruber A."/>
            <person name="Parkinson J."/>
            <person name="Shirley M."/>
            <person name="Wan K.L."/>
            <person name="Berriman M."/>
            <person name="Tomley F."/>
            <person name="Pain A."/>
        </authorList>
    </citation>
    <scope>NUCLEOTIDE SEQUENCE [LARGE SCALE GENOMIC DNA]</scope>
    <source>
        <strain evidence="1">Houghton</strain>
    </source>
</reference>
<dbReference type="VEuPathDB" id="ToxoDB:ENH_00016200"/>
<dbReference type="RefSeq" id="XP_013439827.1">
    <property type="nucleotide sequence ID" value="XM_013584373.1"/>
</dbReference>
<evidence type="ECO:0000313" key="2">
    <source>
        <dbReference type="Proteomes" id="UP000030754"/>
    </source>
</evidence>
<name>U6MLC7_9EIME</name>
<gene>
    <name evidence="1" type="ORF">ENH_00016200</name>
</gene>
<dbReference type="Proteomes" id="UP000030754">
    <property type="component" value="Unassembled WGS sequence"/>
</dbReference>
<dbReference type="GeneID" id="25471798"/>
<proteinExistence type="predicted"/>
<protein>
    <submittedName>
        <fullName evidence="1">Uncharacterized protein</fullName>
    </submittedName>
</protein>
<organism evidence="1 2">
    <name type="scientific">Eimeria necatrix</name>
    <dbReference type="NCBI Taxonomy" id="51315"/>
    <lineage>
        <taxon>Eukaryota</taxon>
        <taxon>Sar</taxon>
        <taxon>Alveolata</taxon>
        <taxon>Apicomplexa</taxon>
        <taxon>Conoidasida</taxon>
        <taxon>Coccidia</taxon>
        <taxon>Eucoccidiorida</taxon>
        <taxon>Eimeriorina</taxon>
        <taxon>Eimeriidae</taxon>
        <taxon>Eimeria</taxon>
    </lineage>
</organism>